<dbReference type="OrthoDB" id="126754at2759"/>
<proteinExistence type="predicted"/>
<keyword evidence="2" id="KW-0732">Signal</keyword>
<accession>A0A8K1FKH0</accession>
<evidence type="ECO:0000256" key="1">
    <source>
        <dbReference type="SAM" id="MobiDB-lite"/>
    </source>
</evidence>
<feature type="chain" id="PRO_5035471180" evidence="2">
    <location>
        <begin position="26"/>
        <end position="201"/>
    </location>
</feature>
<protein>
    <submittedName>
        <fullName evidence="3">Uncharacterized protein</fullName>
    </submittedName>
</protein>
<dbReference type="EMBL" id="SPLM01000040">
    <property type="protein sequence ID" value="TMW64184.1"/>
    <property type="molecule type" value="Genomic_DNA"/>
</dbReference>
<dbReference type="Proteomes" id="UP000794436">
    <property type="component" value="Unassembled WGS sequence"/>
</dbReference>
<name>A0A8K1FKH0_PYTOL</name>
<dbReference type="AlphaFoldDB" id="A0A8K1FKH0"/>
<gene>
    <name evidence="3" type="ORF">Poli38472_012806</name>
</gene>
<sequence>MRNHWQQVLLLLLLFLSLFVAVSRAELDEDAENLEEVPDMTNTGEEQDDNHDESRQLLESEPTEEYDGPPGLDDLELIAFNIEFADTKVLSKLLDWAYDQAVVDAGRTDGFMRAEDLPHLLYHSLNPSNHDIDVEDYMLLSEASEALRTEQGLLDDDVIVHRGFIGRGSPLRFLRRLAHDMHHQHTTRRLQAQSDDADRDL</sequence>
<evidence type="ECO:0000256" key="2">
    <source>
        <dbReference type="SAM" id="SignalP"/>
    </source>
</evidence>
<comment type="caution">
    <text evidence="3">The sequence shown here is derived from an EMBL/GenBank/DDBJ whole genome shotgun (WGS) entry which is preliminary data.</text>
</comment>
<evidence type="ECO:0000313" key="4">
    <source>
        <dbReference type="Proteomes" id="UP000794436"/>
    </source>
</evidence>
<keyword evidence="4" id="KW-1185">Reference proteome</keyword>
<organism evidence="3 4">
    <name type="scientific">Pythium oligandrum</name>
    <name type="common">Mycoparasitic fungus</name>
    <dbReference type="NCBI Taxonomy" id="41045"/>
    <lineage>
        <taxon>Eukaryota</taxon>
        <taxon>Sar</taxon>
        <taxon>Stramenopiles</taxon>
        <taxon>Oomycota</taxon>
        <taxon>Peronosporomycetes</taxon>
        <taxon>Pythiales</taxon>
        <taxon>Pythiaceae</taxon>
        <taxon>Pythium</taxon>
    </lineage>
</organism>
<reference evidence="3" key="1">
    <citation type="submission" date="2019-03" db="EMBL/GenBank/DDBJ databases">
        <title>Long read genome sequence of the mycoparasitic Pythium oligandrum ATCC 38472 isolated from sugarbeet rhizosphere.</title>
        <authorList>
            <person name="Gaulin E."/>
        </authorList>
    </citation>
    <scope>NUCLEOTIDE SEQUENCE</scope>
    <source>
        <strain evidence="3">ATCC 38472_TT</strain>
    </source>
</reference>
<feature type="signal peptide" evidence="2">
    <location>
        <begin position="1"/>
        <end position="25"/>
    </location>
</feature>
<evidence type="ECO:0000313" key="3">
    <source>
        <dbReference type="EMBL" id="TMW64184.1"/>
    </source>
</evidence>
<feature type="region of interest" description="Disordered" evidence="1">
    <location>
        <begin position="32"/>
        <end position="69"/>
    </location>
</feature>